<dbReference type="InterPro" id="IPR004550">
    <property type="entry name" value="AsnASE_II"/>
</dbReference>
<protein>
    <submittedName>
        <fullName evidence="10">L-asparaginase</fullName>
    </submittedName>
</protein>
<accession>A0A1W6Z534</accession>
<dbReference type="RefSeq" id="WP_086073419.1">
    <property type="nucleotide sequence ID" value="NZ_CP021109.1"/>
</dbReference>
<sequence length="334" mass="34728">MPEHRALPTVTVLGTGGTIAGAPVAGLRVGYVPGTIDIESLLDGVPGLASLANLRAEQVANIGSQDMRHDVWQGLATRVSALQQDTDIDGIVVTHGTDTLEETAWFLELAVPLRKPLVLTGAMRPATALGSEGPANLYAAVAVARDEAAQGRGALVLMNEHIHHARDVQKIAASGIAAFASPTRGPAGIVQAGGPLFYGTARPRAHYPWQSAPLPPVEQWPRVGVVYAHADMQPDLIDFMASRYQGIVLAGVGDGNASQAAFQAIGRATGQGVAVVRASRTASGHVQRNTEVDDDALGTVAAGDLSPQKARILLTLALMSTRDAGALQRCFDAA</sequence>
<dbReference type="SUPFAM" id="SSF53774">
    <property type="entry name" value="Glutaminase/Asparaginase"/>
    <property type="match status" value="1"/>
</dbReference>
<dbReference type="GO" id="GO:0004067">
    <property type="term" value="F:asparaginase activity"/>
    <property type="evidence" value="ECO:0007669"/>
    <property type="project" value="UniProtKB-UniRule"/>
</dbReference>
<feature type="binding site" evidence="4">
    <location>
        <position position="64"/>
    </location>
    <ligand>
        <name>substrate</name>
    </ligand>
</feature>
<reference evidence="10 11" key="1">
    <citation type="submission" date="2017-05" db="EMBL/GenBank/DDBJ databases">
        <title>Complete and WGS of Bordetella genogroups.</title>
        <authorList>
            <person name="Spilker T."/>
            <person name="LiPuma J."/>
        </authorList>
    </citation>
    <scope>NUCLEOTIDE SEQUENCE [LARGE SCALE GENOMIC DNA]</scope>
    <source>
        <strain evidence="10 11">AU17164</strain>
    </source>
</reference>
<feature type="domain" description="L-asparaginase N-terminal" evidence="8">
    <location>
        <begin position="10"/>
        <end position="194"/>
    </location>
</feature>
<evidence type="ECO:0000256" key="1">
    <source>
        <dbReference type="ARBA" id="ARBA00010518"/>
    </source>
</evidence>
<dbReference type="PROSITE" id="PS51732">
    <property type="entry name" value="ASN_GLN_ASE_3"/>
    <property type="match status" value="1"/>
</dbReference>
<dbReference type="Gene3D" id="3.40.50.40">
    <property type="match status" value="1"/>
</dbReference>
<dbReference type="Gene3D" id="3.40.50.1170">
    <property type="entry name" value="L-asparaginase, N-terminal domain"/>
    <property type="match status" value="1"/>
</dbReference>
<feature type="active site" evidence="5">
    <location>
        <position position="18"/>
    </location>
</feature>
<evidence type="ECO:0000259" key="9">
    <source>
        <dbReference type="Pfam" id="PF17763"/>
    </source>
</evidence>
<dbReference type="PROSITE" id="PS00917">
    <property type="entry name" value="ASN_GLN_ASE_2"/>
    <property type="match status" value="1"/>
</dbReference>
<dbReference type="InterPro" id="IPR037152">
    <property type="entry name" value="L-asparaginase_N_sf"/>
</dbReference>
<dbReference type="PANTHER" id="PTHR11707">
    <property type="entry name" value="L-ASPARAGINASE"/>
    <property type="match status" value="1"/>
</dbReference>
<dbReference type="Proteomes" id="UP000194139">
    <property type="component" value="Chromosome"/>
</dbReference>
<dbReference type="PRINTS" id="PR00139">
    <property type="entry name" value="ASNGLNASE"/>
</dbReference>
<dbReference type="InterPro" id="IPR006034">
    <property type="entry name" value="Asparaginase/glutaminase-like"/>
</dbReference>
<evidence type="ECO:0000256" key="2">
    <source>
        <dbReference type="ARBA" id="ARBA00022801"/>
    </source>
</evidence>
<dbReference type="PANTHER" id="PTHR11707:SF28">
    <property type="entry name" value="60 KDA LYSOPHOSPHOLIPASE"/>
    <property type="match status" value="1"/>
</dbReference>
<dbReference type="Pfam" id="PF00710">
    <property type="entry name" value="Asparaginase"/>
    <property type="match status" value="1"/>
</dbReference>
<proteinExistence type="inferred from homology"/>
<evidence type="ECO:0000256" key="6">
    <source>
        <dbReference type="PROSITE-ProRule" id="PRU10100"/>
    </source>
</evidence>
<dbReference type="EMBL" id="CP021109">
    <property type="protein sequence ID" value="ARP88396.1"/>
    <property type="molecule type" value="Genomic_DNA"/>
</dbReference>
<dbReference type="Pfam" id="PF17763">
    <property type="entry name" value="Asparaginase_C"/>
    <property type="match status" value="1"/>
</dbReference>
<evidence type="ECO:0000256" key="7">
    <source>
        <dbReference type="RuleBase" id="RU004456"/>
    </source>
</evidence>
<comment type="similarity">
    <text evidence="1 7">Belongs to the asparaginase 1 family.</text>
</comment>
<evidence type="ECO:0000256" key="4">
    <source>
        <dbReference type="PIRSR" id="PIRSR001220-2"/>
    </source>
</evidence>
<dbReference type="SFLD" id="SFLDS00057">
    <property type="entry name" value="Glutaminase/Asparaginase"/>
    <property type="match status" value="1"/>
</dbReference>
<dbReference type="PIRSF" id="PIRSF500176">
    <property type="entry name" value="L_ASNase"/>
    <property type="match status" value="1"/>
</dbReference>
<dbReference type="InterPro" id="IPR040919">
    <property type="entry name" value="Asparaginase_C"/>
</dbReference>
<dbReference type="PIRSF" id="PIRSF001220">
    <property type="entry name" value="L-ASNase_gatD"/>
    <property type="match status" value="1"/>
</dbReference>
<evidence type="ECO:0000313" key="11">
    <source>
        <dbReference type="Proteomes" id="UP000194139"/>
    </source>
</evidence>
<evidence type="ECO:0000256" key="3">
    <source>
        <dbReference type="PIRSR" id="PIRSR001220-1"/>
    </source>
</evidence>
<gene>
    <name evidence="10" type="ORF">CAL13_20890</name>
</gene>
<dbReference type="AlphaFoldDB" id="A0A1W6Z534"/>
<feature type="binding site" evidence="4">
    <location>
        <begin position="97"/>
        <end position="98"/>
    </location>
    <ligand>
        <name>substrate</name>
    </ligand>
</feature>
<dbReference type="InterPro" id="IPR027474">
    <property type="entry name" value="L-asparaginase_N"/>
</dbReference>
<feature type="domain" description="Asparaginase/glutaminase C-terminal" evidence="9">
    <location>
        <begin position="222"/>
        <end position="331"/>
    </location>
</feature>
<dbReference type="FunFam" id="3.40.50.1170:FF:000001">
    <property type="entry name" value="L-asparaginase 2"/>
    <property type="match status" value="1"/>
</dbReference>
<dbReference type="InterPro" id="IPR036152">
    <property type="entry name" value="Asp/glu_Ase-like_sf"/>
</dbReference>
<name>A0A1W6Z534_9BORD</name>
<dbReference type="SMART" id="SM00870">
    <property type="entry name" value="Asparaginase"/>
    <property type="match status" value="1"/>
</dbReference>
<evidence type="ECO:0000256" key="5">
    <source>
        <dbReference type="PROSITE-ProRule" id="PRU10099"/>
    </source>
</evidence>
<dbReference type="NCBIfam" id="TIGR00520">
    <property type="entry name" value="asnASE_II"/>
    <property type="match status" value="1"/>
</dbReference>
<feature type="active site" evidence="6">
    <location>
        <position position="97"/>
    </location>
</feature>
<dbReference type="GO" id="GO:0006528">
    <property type="term" value="P:asparagine metabolic process"/>
    <property type="evidence" value="ECO:0007669"/>
    <property type="project" value="InterPro"/>
</dbReference>
<feature type="active site" description="O-isoaspartyl threonine intermediate" evidence="3">
    <location>
        <position position="18"/>
    </location>
</feature>
<evidence type="ECO:0000259" key="8">
    <source>
        <dbReference type="Pfam" id="PF00710"/>
    </source>
</evidence>
<dbReference type="InterPro" id="IPR020827">
    <property type="entry name" value="Asparaginase/glutaminase_AS1"/>
</dbReference>
<dbReference type="InterPro" id="IPR027475">
    <property type="entry name" value="Asparaginase/glutaminase_AS2"/>
</dbReference>
<keyword evidence="11" id="KW-1185">Reference proteome</keyword>
<dbReference type="PROSITE" id="PS00144">
    <property type="entry name" value="ASN_GLN_ASE_1"/>
    <property type="match status" value="1"/>
</dbReference>
<keyword evidence="2" id="KW-0378">Hydrolase</keyword>
<evidence type="ECO:0000313" key="10">
    <source>
        <dbReference type="EMBL" id="ARP88396.1"/>
    </source>
</evidence>
<dbReference type="CDD" id="cd08964">
    <property type="entry name" value="L-asparaginase_II"/>
    <property type="match status" value="1"/>
</dbReference>
<dbReference type="InterPro" id="IPR027473">
    <property type="entry name" value="L-asparaginase_C"/>
</dbReference>
<organism evidence="10 11">
    <name type="scientific">Bordetella genomosp. 9</name>
    <dbReference type="NCBI Taxonomy" id="1416803"/>
    <lineage>
        <taxon>Bacteria</taxon>
        <taxon>Pseudomonadati</taxon>
        <taxon>Pseudomonadota</taxon>
        <taxon>Betaproteobacteria</taxon>
        <taxon>Burkholderiales</taxon>
        <taxon>Alcaligenaceae</taxon>
        <taxon>Bordetella</taxon>
    </lineage>
</organism>